<evidence type="ECO:0000313" key="2">
    <source>
        <dbReference type="EMBL" id="SPC96175.1"/>
    </source>
</evidence>
<reference evidence="2" key="1">
    <citation type="submission" date="2018-02" db="EMBL/GenBank/DDBJ databases">
        <authorList>
            <person name="Cohen D.B."/>
            <person name="Kent A.D."/>
        </authorList>
    </citation>
    <scope>NUCLEOTIDE SEQUENCE</scope>
</reference>
<accession>A0A2N9G9K7</accession>
<sequence length="596" mass="65743">MSDFDVLGTVGKLALPTLCKVPDSRKSELGLVRYGSATRGHRSVFGPFEGSFPIRIPARPDKSWRSESSTSCMSVSSFQRTRACGSTCCESGRLCAQAWQRRYRPCTEASLGSQDMILRTEAVGTFLMPRVLTITSSFLVRFGPVKYRIEALITFFRMVKGAVSSIQFSVWSTVRSNLGQTWSTLVKLWSNFGQNSPNSWEMYPEPRFEGFWARDGPQSGWERLGQTLVKLRSTLVKLGQPWSNLVKPWEMCPGPFLGVFDASQASLDHTGWFRAVPVLRADTRENPVGTVRNPPQFACHSLSDALALNRLTHGSDLALRKSVRPSESQTGDESAWVSSPGLETKFVIRVRIGLVHPVPRNGDESGTNRPGPPRSRNEICDSGPNRSGPPSPRNGDESGTNRSGPPRPGFGNSSKRSGTNWDLTLSRIAIGPGFGNSSKRSGTNWDLTLSRIAIGCLTEAVVAEIIAGPHVLGFLCHASFIEVVVALFVGSECTCIPYFRLSYLIVLTTCFWSLAHLVGLSNALDHSCGTTRSMVRPMDKPKGLSHVFPNSGSHFFLRNLSRMAIQNSLIPGLRYYHRFGRFCKEVSIRLDDVDLQ</sequence>
<dbReference type="AlphaFoldDB" id="A0A2N9G9K7"/>
<organism evidence="2">
    <name type="scientific">Fagus sylvatica</name>
    <name type="common">Beechnut</name>
    <dbReference type="NCBI Taxonomy" id="28930"/>
    <lineage>
        <taxon>Eukaryota</taxon>
        <taxon>Viridiplantae</taxon>
        <taxon>Streptophyta</taxon>
        <taxon>Embryophyta</taxon>
        <taxon>Tracheophyta</taxon>
        <taxon>Spermatophyta</taxon>
        <taxon>Magnoliopsida</taxon>
        <taxon>eudicotyledons</taxon>
        <taxon>Gunneridae</taxon>
        <taxon>Pentapetalae</taxon>
        <taxon>rosids</taxon>
        <taxon>fabids</taxon>
        <taxon>Fagales</taxon>
        <taxon>Fagaceae</taxon>
        <taxon>Fagus</taxon>
    </lineage>
</organism>
<gene>
    <name evidence="2" type="ORF">FSB_LOCUS24057</name>
</gene>
<dbReference type="EMBL" id="OIVN01001645">
    <property type="protein sequence ID" value="SPC96175.1"/>
    <property type="molecule type" value="Genomic_DNA"/>
</dbReference>
<protein>
    <submittedName>
        <fullName evidence="2">Uncharacterized protein</fullName>
    </submittedName>
</protein>
<name>A0A2N9G9K7_FAGSY</name>
<feature type="region of interest" description="Disordered" evidence="1">
    <location>
        <begin position="357"/>
        <end position="418"/>
    </location>
</feature>
<evidence type="ECO:0000256" key="1">
    <source>
        <dbReference type="SAM" id="MobiDB-lite"/>
    </source>
</evidence>
<proteinExistence type="predicted"/>